<feature type="chain" id="PRO_5043004060" evidence="1">
    <location>
        <begin position="23"/>
        <end position="205"/>
    </location>
</feature>
<organism evidence="2 3">
    <name type="scientific">Triangularia verruculosa</name>
    <dbReference type="NCBI Taxonomy" id="2587418"/>
    <lineage>
        <taxon>Eukaryota</taxon>
        <taxon>Fungi</taxon>
        <taxon>Dikarya</taxon>
        <taxon>Ascomycota</taxon>
        <taxon>Pezizomycotina</taxon>
        <taxon>Sordariomycetes</taxon>
        <taxon>Sordariomycetidae</taxon>
        <taxon>Sordariales</taxon>
        <taxon>Podosporaceae</taxon>
        <taxon>Triangularia</taxon>
    </lineage>
</organism>
<accession>A0AAN7ASX5</accession>
<dbReference type="PANTHER" id="PTHR35605">
    <property type="entry name" value="ECP2 EFFECTOR PROTEIN DOMAIN-CONTAINING PROTEIN-RELATED"/>
    <property type="match status" value="1"/>
</dbReference>
<comment type="caution">
    <text evidence="2">The sequence shown here is derived from an EMBL/GenBank/DDBJ whole genome shotgun (WGS) entry which is preliminary data.</text>
</comment>
<dbReference type="PANTHER" id="PTHR35605:SF1">
    <property type="entry name" value="ECP2 EFFECTOR PROTEIN DOMAIN-CONTAINING PROTEIN-RELATED"/>
    <property type="match status" value="1"/>
</dbReference>
<dbReference type="Proteomes" id="UP001303160">
    <property type="component" value="Unassembled WGS sequence"/>
</dbReference>
<name>A0AAN7ASX5_9PEZI</name>
<keyword evidence="3" id="KW-1185">Reference proteome</keyword>
<dbReference type="EMBL" id="MU863925">
    <property type="protein sequence ID" value="KAK4199941.1"/>
    <property type="molecule type" value="Genomic_DNA"/>
</dbReference>
<feature type="signal peptide" evidence="1">
    <location>
        <begin position="1"/>
        <end position="22"/>
    </location>
</feature>
<evidence type="ECO:0000313" key="3">
    <source>
        <dbReference type="Proteomes" id="UP001303160"/>
    </source>
</evidence>
<evidence type="ECO:0000313" key="2">
    <source>
        <dbReference type="EMBL" id="KAK4199941.1"/>
    </source>
</evidence>
<dbReference type="AlphaFoldDB" id="A0AAN7ASX5"/>
<gene>
    <name evidence="2" type="ORF">QBC40DRAFT_297015</name>
</gene>
<protein>
    <submittedName>
        <fullName evidence="2">Uncharacterized protein</fullName>
    </submittedName>
</protein>
<evidence type="ECO:0000256" key="1">
    <source>
        <dbReference type="SAM" id="SignalP"/>
    </source>
</evidence>
<reference evidence="2" key="1">
    <citation type="journal article" date="2023" name="Mol. Phylogenet. Evol.">
        <title>Genome-scale phylogeny and comparative genomics of the fungal order Sordariales.</title>
        <authorList>
            <person name="Hensen N."/>
            <person name="Bonometti L."/>
            <person name="Westerberg I."/>
            <person name="Brannstrom I.O."/>
            <person name="Guillou S."/>
            <person name="Cros-Aarteil S."/>
            <person name="Calhoun S."/>
            <person name="Haridas S."/>
            <person name="Kuo A."/>
            <person name="Mondo S."/>
            <person name="Pangilinan J."/>
            <person name="Riley R."/>
            <person name="LaButti K."/>
            <person name="Andreopoulos B."/>
            <person name="Lipzen A."/>
            <person name="Chen C."/>
            <person name="Yan M."/>
            <person name="Daum C."/>
            <person name="Ng V."/>
            <person name="Clum A."/>
            <person name="Steindorff A."/>
            <person name="Ohm R.A."/>
            <person name="Martin F."/>
            <person name="Silar P."/>
            <person name="Natvig D.O."/>
            <person name="Lalanne C."/>
            <person name="Gautier V."/>
            <person name="Ament-Velasquez S.L."/>
            <person name="Kruys A."/>
            <person name="Hutchinson M.I."/>
            <person name="Powell A.J."/>
            <person name="Barry K."/>
            <person name="Miller A.N."/>
            <person name="Grigoriev I.V."/>
            <person name="Debuchy R."/>
            <person name="Gladieux P."/>
            <person name="Hiltunen Thoren M."/>
            <person name="Johannesson H."/>
        </authorList>
    </citation>
    <scope>NUCLEOTIDE SEQUENCE</scope>
    <source>
        <strain evidence="2">CBS 315.58</strain>
    </source>
</reference>
<reference evidence="2" key="2">
    <citation type="submission" date="2023-05" db="EMBL/GenBank/DDBJ databases">
        <authorList>
            <consortium name="Lawrence Berkeley National Laboratory"/>
            <person name="Steindorff A."/>
            <person name="Hensen N."/>
            <person name="Bonometti L."/>
            <person name="Westerberg I."/>
            <person name="Brannstrom I.O."/>
            <person name="Guillou S."/>
            <person name="Cros-Aarteil S."/>
            <person name="Calhoun S."/>
            <person name="Haridas S."/>
            <person name="Kuo A."/>
            <person name="Mondo S."/>
            <person name="Pangilinan J."/>
            <person name="Riley R."/>
            <person name="Labutti K."/>
            <person name="Andreopoulos B."/>
            <person name="Lipzen A."/>
            <person name="Chen C."/>
            <person name="Yanf M."/>
            <person name="Daum C."/>
            <person name="Ng V."/>
            <person name="Clum A."/>
            <person name="Ohm R."/>
            <person name="Martin F."/>
            <person name="Silar P."/>
            <person name="Natvig D."/>
            <person name="Lalanne C."/>
            <person name="Gautier V."/>
            <person name="Ament-Velasquez S.L."/>
            <person name="Kruys A."/>
            <person name="Hutchinson M.I."/>
            <person name="Powell A.J."/>
            <person name="Barry K."/>
            <person name="Miller A.N."/>
            <person name="Grigoriev I.V."/>
            <person name="Debuchy R."/>
            <person name="Gladieux P."/>
            <person name="Thoren M.H."/>
            <person name="Johannesson H."/>
        </authorList>
    </citation>
    <scope>NUCLEOTIDE SEQUENCE</scope>
    <source>
        <strain evidence="2">CBS 315.58</strain>
    </source>
</reference>
<proteinExistence type="predicted"/>
<sequence>MLPTTSCLLGNLLFAVSAIAAGHRPLSSYTIVDLQWDLPITPGDATADTIKVNGTIQNAIEQMELLYPGWNHTFQNHLQHLPDTTINKPAIREEPEDIDCNIKTMSARNWAIKKGIEYLRGVSGTPKNGPGPNNCGRVSCSYRSAIYWCNEDDFEKEVTWEGIADGALEVLNKCTIGTSFERDVKGRVDYKDKWNVLVRWDNDKC</sequence>
<keyword evidence="1" id="KW-0732">Signal</keyword>